<keyword evidence="1 2" id="KW-0238">DNA-binding</keyword>
<dbReference type="SUPFAM" id="SSF50249">
    <property type="entry name" value="Nucleic acid-binding proteins"/>
    <property type="match status" value="1"/>
</dbReference>
<dbReference type="PANTHER" id="PTHR10302">
    <property type="entry name" value="SINGLE-STRANDED DNA-BINDING PROTEIN"/>
    <property type="match status" value="1"/>
</dbReference>
<dbReference type="Pfam" id="PF00436">
    <property type="entry name" value="SSB"/>
    <property type="match status" value="1"/>
</dbReference>
<dbReference type="GO" id="GO:0003697">
    <property type="term" value="F:single-stranded DNA binding"/>
    <property type="evidence" value="ECO:0007669"/>
    <property type="project" value="InterPro"/>
</dbReference>
<dbReference type="Gene3D" id="2.40.50.140">
    <property type="entry name" value="Nucleic acid-binding proteins"/>
    <property type="match status" value="1"/>
</dbReference>
<dbReference type="InterPro" id="IPR011344">
    <property type="entry name" value="ssDNA-bd"/>
</dbReference>
<dbReference type="InterPro" id="IPR012340">
    <property type="entry name" value="NA-bd_OB-fold"/>
</dbReference>
<proteinExistence type="inferred from homology"/>
<dbReference type="PANTHER" id="PTHR10302:SF0">
    <property type="entry name" value="SINGLE-STRANDED DNA-BINDING PROTEIN, MITOCHONDRIAL"/>
    <property type="match status" value="1"/>
</dbReference>
<reference evidence="4" key="1">
    <citation type="journal article" date="2021" name="Proc. Natl. Acad. Sci. U.S.A.">
        <title>A Catalog of Tens of Thousands of Viruses from Human Metagenomes Reveals Hidden Associations with Chronic Diseases.</title>
        <authorList>
            <person name="Tisza M.J."/>
            <person name="Buck C.B."/>
        </authorList>
    </citation>
    <scope>NUCLEOTIDE SEQUENCE</scope>
    <source>
        <strain evidence="4">CtfgE36</strain>
    </source>
</reference>
<evidence type="ECO:0000256" key="3">
    <source>
        <dbReference type="SAM" id="MobiDB-lite"/>
    </source>
</evidence>
<feature type="compositionally biased region" description="Acidic residues" evidence="3">
    <location>
        <begin position="131"/>
        <end position="148"/>
    </location>
</feature>
<feature type="region of interest" description="Disordered" evidence="3">
    <location>
        <begin position="103"/>
        <end position="148"/>
    </location>
</feature>
<protein>
    <recommendedName>
        <fullName evidence="2">Single-stranded DNA-binding protein</fullName>
    </recommendedName>
</protein>
<feature type="compositionally biased region" description="Polar residues" evidence="3">
    <location>
        <begin position="103"/>
        <end position="117"/>
    </location>
</feature>
<dbReference type="CDD" id="cd04496">
    <property type="entry name" value="SSB_OBF"/>
    <property type="match status" value="1"/>
</dbReference>
<dbReference type="GO" id="GO:0006260">
    <property type="term" value="P:DNA replication"/>
    <property type="evidence" value="ECO:0007669"/>
    <property type="project" value="InterPro"/>
</dbReference>
<dbReference type="EMBL" id="BK035253">
    <property type="protein sequence ID" value="DAG89085.1"/>
    <property type="molecule type" value="Genomic_DNA"/>
</dbReference>
<dbReference type="PROSITE" id="PS50935">
    <property type="entry name" value="SSB"/>
    <property type="match status" value="1"/>
</dbReference>
<name>A0A8S5VJS5_9CAUD</name>
<evidence type="ECO:0000313" key="4">
    <source>
        <dbReference type="EMBL" id="DAG89085.1"/>
    </source>
</evidence>
<organism evidence="4">
    <name type="scientific">Ackermannviridae sp</name>
    <dbReference type="NCBI Taxonomy" id="2831612"/>
    <lineage>
        <taxon>Viruses</taxon>
        <taxon>Duplodnaviria</taxon>
        <taxon>Heunggongvirae</taxon>
        <taxon>Uroviricota</taxon>
        <taxon>Caudoviricetes</taxon>
        <taxon>Pantevenvirales</taxon>
        <taxon>Ackermannviridae</taxon>
    </lineage>
</organism>
<dbReference type="GO" id="GO:0009295">
    <property type="term" value="C:nucleoid"/>
    <property type="evidence" value="ECO:0007669"/>
    <property type="project" value="TreeGrafter"/>
</dbReference>
<sequence>MLNVVAIIGRMVKDPELKTTNSGKSVCSFRIANDSGYKDASGQSQTNWLDVTAWGKTAEFVCKYFPKGSLIAIDGRLQTRQYQDKNGQNRTAVEIVAQNASFCGSKESTSPSPQNAAQRPAAPSQRTQGEPDADYALIEDEGDLPFNF</sequence>
<dbReference type="InterPro" id="IPR000424">
    <property type="entry name" value="Primosome_PriB/ssb"/>
</dbReference>
<dbReference type="HAMAP" id="MF_00984">
    <property type="entry name" value="SSB"/>
    <property type="match status" value="1"/>
</dbReference>
<dbReference type="NCBIfam" id="TIGR00621">
    <property type="entry name" value="ssb"/>
    <property type="match status" value="1"/>
</dbReference>
<accession>A0A8S5VJS5</accession>
<evidence type="ECO:0000256" key="2">
    <source>
        <dbReference type="PIRNR" id="PIRNR002070"/>
    </source>
</evidence>
<evidence type="ECO:0000256" key="1">
    <source>
        <dbReference type="ARBA" id="ARBA00023125"/>
    </source>
</evidence>
<dbReference type="PIRSF" id="PIRSF002070">
    <property type="entry name" value="SSB"/>
    <property type="match status" value="1"/>
</dbReference>